<feature type="transmembrane region" description="Helical" evidence="9">
    <location>
        <begin position="12"/>
        <end position="32"/>
    </location>
</feature>
<dbReference type="AlphaFoldDB" id="A0A8J9YTD1"/>
<keyword evidence="8" id="KW-0407">Ion channel</keyword>
<evidence type="ECO:0000256" key="9">
    <source>
        <dbReference type="SAM" id="Phobius"/>
    </source>
</evidence>
<proteinExistence type="predicted"/>
<evidence type="ECO:0000256" key="6">
    <source>
        <dbReference type="ARBA" id="ARBA00023136"/>
    </source>
</evidence>
<evidence type="ECO:0000313" key="11">
    <source>
        <dbReference type="Proteomes" id="UP000838412"/>
    </source>
</evidence>
<organism evidence="10 11">
    <name type="scientific">Branchiostoma lanceolatum</name>
    <name type="common">Common lancelet</name>
    <name type="synonym">Amphioxus lanceolatum</name>
    <dbReference type="NCBI Taxonomy" id="7740"/>
    <lineage>
        <taxon>Eukaryota</taxon>
        <taxon>Metazoa</taxon>
        <taxon>Chordata</taxon>
        <taxon>Cephalochordata</taxon>
        <taxon>Leptocardii</taxon>
        <taxon>Amphioxiformes</taxon>
        <taxon>Branchiostomatidae</taxon>
        <taxon>Branchiostoma</taxon>
    </lineage>
</organism>
<evidence type="ECO:0000256" key="3">
    <source>
        <dbReference type="ARBA" id="ARBA00022692"/>
    </source>
</evidence>
<evidence type="ECO:0000313" key="10">
    <source>
        <dbReference type="EMBL" id="CAH1241371.1"/>
    </source>
</evidence>
<name>A0A8J9YTD1_BRALA</name>
<evidence type="ECO:0000256" key="5">
    <source>
        <dbReference type="ARBA" id="ARBA00023065"/>
    </source>
</evidence>
<protein>
    <submittedName>
        <fullName evidence="10">KCNMB3 protein</fullName>
    </submittedName>
</protein>
<gene>
    <name evidence="10" type="primary">KCNMB3</name>
    <name evidence="10" type="ORF">BLAG_LOCUS5046</name>
</gene>
<keyword evidence="6 9" id="KW-0472">Membrane</keyword>
<dbReference type="GO" id="GO:0008076">
    <property type="term" value="C:voltage-gated potassium channel complex"/>
    <property type="evidence" value="ECO:0007669"/>
    <property type="project" value="TreeGrafter"/>
</dbReference>
<dbReference type="OrthoDB" id="10309474at2759"/>
<accession>A0A8J9YTD1</accession>
<keyword evidence="11" id="KW-1185">Reference proteome</keyword>
<evidence type="ECO:0000256" key="4">
    <source>
        <dbReference type="ARBA" id="ARBA00022989"/>
    </source>
</evidence>
<reference evidence="10" key="1">
    <citation type="submission" date="2022-01" db="EMBL/GenBank/DDBJ databases">
        <authorList>
            <person name="Braso-Vives M."/>
        </authorList>
    </citation>
    <scope>NUCLEOTIDE SEQUENCE</scope>
</reference>
<evidence type="ECO:0000256" key="1">
    <source>
        <dbReference type="ARBA" id="ARBA00004141"/>
    </source>
</evidence>
<dbReference type="EMBL" id="OV696697">
    <property type="protein sequence ID" value="CAH1241371.1"/>
    <property type="molecule type" value="Genomic_DNA"/>
</dbReference>
<dbReference type="GO" id="GO:0005513">
    <property type="term" value="P:detection of calcium ion"/>
    <property type="evidence" value="ECO:0007669"/>
    <property type="project" value="TreeGrafter"/>
</dbReference>
<keyword evidence="2" id="KW-0813">Transport</keyword>
<evidence type="ECO:0000256" key="7">
    <source>
        <dbReference type="ARBA" id="ARBA00023180"/>
    </source>
</evidence>
<feature type="transmembrane region" description="Helical" evidence="9">
    <location>
        <begin position="165"/>
        <end position="183"/>
    </location>
</feature>
<dbReference type="Pfam" id="PF03185">
    <property type="entry name" value="CaKB"/>
    <property type="match status" value="1"/>
</dbReference>
<evidence type="ECO:0000256" key="2">
    <source>
        <dbReference type="ARBA" id="ARBA00022448"/>
    </source>
</evidence>
<keyword evidence="3 9" id="KW-0812">Transmembrane</keyword>
<evidence type="ECO:0000256" key="8">
    <source>
        <dbReference type="ARBA" id="ARBA00023303"/>
    </source>
</evidence>
<dbReference type="GO" id="GO:0015459">
    <property type="term" value="F:potassium channel regulator activity"/>
    <property type="evidence" value="ECO:0007669"/>
    <property type="project" value="TreeGrafter"/>
</dbReference>
<dbReference type="Proteomes" id="UP000838412">
    <property type="component" value="Chromosome 12"/>
</dbReference>
<dbReference type="PANTHER" id="PTHR10258:SF8">
    <property type="entry name" value="CALCIUM-ACTIVATED POTASSIUM CHANNEL BK ALPHA SUBUNIT DOMAIN-CONTAINING PROTEIN"/>
    <property type="match status" value="1"/>
</dbReference>
<dbReference type="PANTHER" id="PTHR10258">
    <property type="entry name" value="CALCIUM-ACTIVATED POTASSIUM CHANNEL SUBUNIT BETA"/>
    <property type="match status" value="1"/>
</dbReference>
<dbReference type="GO" id="GO:0015269">
    <property type="term" value="F:calcium-activated potassium channel activity"/>
    <property type="evidence" value="ECO:0007669"/>
    <property type="project" value="InterPro"/>
</dbReference>
<keyword evidence="5" id="KW-0406">Ion transport</keyword>
<sequence>MCDHAVKFGVCLGIFEAAILALVIMGATFAPVGLKEDTFLETTCTVTEIGVSGVGQCFWNGPPDYLNFTYTCFDITVEYTPGNGRNKSRNQLLDYISILKFGPECSYYPEPCYQNNTINDQMVDDYLEEWGSVGKQHPCFYNPVTSTGEVVRTIRYGKWGAFHSLFWPCLALVPSIPATYYTWKKYIVDHRLKKKGQ</sequence>
<keyword evidence="7" id="KW-0325">Glycoprotein</keyword>
<comment type="subcellular location">
    <subcellularLocation>
        <location evidence="1">Membrane</location>
        <topology evidence="1">Multi-pass membrane protein</topology>
    </subcellularLocation>
</comment>
<dbReference type="InterPro" id="IPR003930">
    <property type="entry name" value="K_chnl_Ca-activ_BK_bsu"/>
</dbReference>
<keyword evidence="4 9" id="KW-1133">Transmembrane helix</keyword>